<dbReference type="EMBL" id="RCHS01001028">
    <property type="protein sequence ID" value="RMX55613.1"/>
    <property type="molecule type" value="Genomic_DNA"/>
</dbReference>
<evidence type="ECO:0000259" key="10">
    <source>
        <dbReference type="PROSITE" id="PS50262"/>
    </source>
</evidence>
<evidence type="ECO:0000256" key="1">
    <source>
        <dbReference type="ARBA" id="ARBA00004141"/>
    </source>
</evidence>
<keyword evidence="4 8" id="KW-0297">G-protein coupled receptor</keyword>
<feature type="transmembrane region" description="Helical" evidence="9">
    <location>
        <begin position="108"/>
        <end position="129"/>
    </location>
</feature>
<dbReference type="InterPro" id="IPR000276">
    <property type="entry name" value="GPCR_Rhodpsn"/>
</dbReference>
<keyword evidence="3 9" id="KW-1133">Transmembrane helix</keyword>
<dbReference type="PANTHER" id="PTHR45695">
    <property type="entry name" value="LEUCOKININ RECEPTOR-RELATED"/>
    <property type="match status" value="1"/>
</dbReference>
<dbReference type="OrthoDB" id="5950040at2759"/>
<feature type="transmembrane region" description="Helical" evidence="9">
    <location>
        <begin position="180"/>
        <end position="204"/>
    </location>
</feature>
<keyword evidence="5 9" id="KW-0472">Membrane</keyword>
<keyword evidence="7 8" id="KW-0807">Transducer</keyword>
<gene>
    <name evidence="11" type="ORF">pdam_00001675</name>
</gene>
<dbReference type="PANTHER" id="PTHR45695:SF9">
    <property type="entry name" value="LEUCOKININ RECEPTOR"/>
    <property type="match status" value="1"/>
</dbReference>
<evidence type="ECO:0000256" key="2">
    <source>
        <dbReference type="ARBA" id="ARBA00022692"/>
    </source>
</evidence>
<dbReference type="InterPro" id="IPR017452">
    <property type="entry name" value="GPCR_Rhodpsn_7TM"/>
</dbReference>
<evidence type="ECO:0000256" key="4">
    <source>
        <dbReference type="ARBA" id="ARBA00023040"/>
    </source>
</evidence>
<dbReference type="Pfam" id="PF00001">
    <property type="entry name" value="7tm_1"/>
    <property type="match status" value="2"/>
</dbReference>
<evidence type="ECO:0000256" key="6">
    <source>
        <dbReference type="ARBA" id="ARBA00023170"/>
    </source>
</evidence>
<feature type="transmembrane region" description="Helical" evidence="9">
    <location>
        <begin position="599"/>
        <end position="622"/>
    </location>
</feature>
<accession>A0A3M6UPJ0</accession>
<feature type="domain" description="G-protein coupled receptors family 1 profile" evidence="10">
    <location>
        <begin position="397"/>
        <end position="659"/>
    </location>
</feature>
<organism evidence="11 12">
    <name type="scientific">Pocillopora damicornis</name>
    <name type="common">Cauliflower coral</name>
    <name type="synonym">Millepora damicornis</name>
    <dbReference type="NCBI Taxonomy" id="46731"/>
    <lineage>
        <taxon>Eukaryota</taxon>
        <taxon>Metazoa</taxon>
        <taxon>Cnidaria</taxon>
        <taxon>Anthozoa</taxon>
        <taxon>Hexacorallia</taxon>
        <taxon>Scleractinia</taxon>
        <taxon>Astrocoeniina</taxon>
        <taxon>Pocilloporidae</taxon>
        <taxon>Pocillopora</taxon>
    </lineage>
</organism>
<feature type="transmembrane region" description="Helical" evidence="9">
    <location>
        <begin position="382"/>
        <end position="406"/>
    </location>
</feature>
<dbReference type="SUPFAM" id="SSF81321">
    <property type="entry name" value="Family A G protein-coupled receptor-like"/>
    <property type="match status" value="2"/>
</dbReference>
<protein>
    <recommendedName>
        <fullName evidence="10">G-protein coupled receptors family 1 profile domain-containing protein</fullName>
    </recommendedName>
</protein>
<evidence type="ECO:0000256" key="9">
    <source>
        <dbReference type="SAM" id="Phobius"/>
    </source>
</evidence>
<dbReference type="GO" id="GO:0004930">
    <property type="term" value="F:G protein-coupled receptor activity"/>
    <property type="evidence" value="ECO:0007669"/>
    <property type="project" value="UniProtKB-KW"/>
</dbReference>
<feature type="transmembrane region" description="Helical" evidence="9">
    <location>
        <begin position="642"/>
        <end position="662"/>
    </location>
</feature>
<keyword evidence="2 8" id="KW-0812">Transmembrane</keyword>
<feature type="transmembrane region" description="Helical" evidence="9">
    <location>
        <begin position="541"/>
        <end position="567"/>
    </location>
</feature>
<feature type="transmembrane region" description="Helical" evidence="9">
    <location>
        <begin position="141"/>
        <end position="160"/>
    </location>
</feature>
<proteinExistence type="inferred from homology"/>
<name>A0A3M6UPJ0_POCDA</name>
<comment type="similarity">
    <text evidence="8">Belongs to the G-protein coupled receptor 1 family.</text>
</comment>
<evidence type="ECO:0000256" key="3">
    <source>
        <dbReference type="ARBA" id="ARBA00022989"/>
    </source>
</evidence>
<evidence type="ECO:0000313" key="11">
    <source>
        <dbReference type="EMBL" id="RMX55613.1"/>
    </source>
</evidence>
<evidence type="ECO:0000256" key="8">
    <source>
        <dbReference type="RuleBase" id="RU000688"/>
    </source>
</evidence>
<feature type="transmembrane region" description="Helical" evidence="9">
    <location>
        <begin position="273"/>
        <end position="300"/>
    </location>
</feature>
<feature type="transmembrane region" description="Helical" evidence="9">
    <location>
        <begin position="54"/>
        <end position="75"/>
    </location>
</feature>
<sequence length="748" mass="85057">MNNTTVQREGLCSQMASTLFTVLLSIISLGALIGNSLVIVTFYKTRSLRTSTNYYYLVNMAVSDLICACFNWPLYATEGMLTGSEFITEPFASVVCKLGLYFRGISQIVSVLSLVLISVNRYAAIALPLKTTMLCRRNVRLILLFSWILPVVCGLPYLFYTRVVKLNGPVFCRTVWSKSLNAIYIGVGFVIFYCGPLLAIIIFYTLTIKTLRKRPVSLEENLPSKIYDKRKKQNEKVIKFVIIIVAGFFICWTPLIVYLALKMFHPELFPKDVCLIFVGALFYVLPSLSTAINPVILLLLSSNYRRALNDLILCKVLKGRLSYLSRRRTRSSKNNTISYESRLSASSQFFAKRVAMNISSFSTPTLSHPSPSQPCSNVVSTLFIVIISMVTLAALIGNVLIIASFFKTPNLRTRTNYYIINMAMSDLICACFSWPLYAVEGMLTRAEFFNQHSALILCKLGICFRAISQIVSVLCLVLTSVDRYAAIVHPVKITVMSNGKFRVILLLFSWIIPVCFAYPYYTFAEIVKVNNQTFCRVVWSASAHIIFNAVGFVIFYCMPLAGITILYTHITKTLKNRPNIGNSVQEKHIRRRRDQHRKLMKILTSIVASFFTCWTPLCIYLALKMFHSGLFLQDKCFLLLGLFFYVFPSFSTAVNPVILFQFSSKFRQAMKSFRIPFLDFNKCRRFLCIPKNRVGSVEIDHVGSPTGKMKTWIKPFFRVLETQTQVGLILKPSNRAVYNKQTKHFPED</sequence>
<dbReference type="AlphaFoldDB" id="A0A3M6UPJ0"/>
<feature type="transmembrane region" description="Helical" evidence="9">
    <location>
        <begin position="237"/>
        <end position="261"/>
    </location>
</feature>
<dbReference type="PRINTS" id="PR00237">
    <property type="entry name" value="GPCRRHODOPSN"/>
</dbReference>
<dbReference type="CDD" id="cd00637">
    <property type="entry name" value="7tm_classA_rhodopsin-like"/>
    <property type="match status" value="2"/>
</dbReference>
<reference evidence="11 12" key="1">
    <citation type="journal article" date="2018" name="Sci. Rep.">
        <title>Comparative analysis of the Pocillopora damicornis genome highlights role of immune system in coral evolution.</title>
        <authorList>
            <person name="Cunning R."/>
            <person name="Bay R.A."/>
            <person name="Gillette P."/>
            <person name="Baker A.C."/>
            <person name="Traylor-Knowles N."/>
        </authorList>
    </citation>
    <scope>NUCLEOTIDE SEQUENCE [LARGE SCALE GENOMIC DNA]</scope>
    <source>
        <strain evidence="11">RSMAS</strain>
        <tissue evidence="11">Whole animal</tissue>
    </source>
</reference>
<dbReference type="PROSITE" id="PS50262">
    <property type="entry name" value="G_PROTEIN_RECEP_F1_2"/>
    <property type="match status" value="2"/>
</dbReference>
<feature type="transmembrane region" description="Helical" evidence="9">
    <location>
        <begin position="418"/>
        <end position="439"/>
    </location>
</feature>
<dbReference type="Proteomes" id="UP000275408">
    <property type="component" value="Unassembled WGS sequence"/>
</dbReference>
<evidence type="ECO:0000313" key="12">
    <source>
        <dbReference type="Proteomes" id="UP000275408"/>
    </source>
</evidence>
<dbReference type="Gene3D" id="1.20.1070.10">
    <property type="entry name" value="Rhodopsin 7-helix transmembrane proteins"/>
    <property type="match status" value="2"/>
</dbReference>
<feature type="transmembrane region" description="Helical" evidence="9">
    <location>
        <begin position="501"/>
        <end position="521"/>
    </location>
</feature>
<feature type="domain" description="G-protein coupled receptors family 1 profile" evidence="10">
    <location>
        <begin position="34"/>
        <end position="297"/>
    </location>
</feature>
<dbReference type="PROSITE" id="PS00237">
    <property type="entry name" value="G_PROTEIN_RECEP_F1_1"/>
    <property type="match status" value="2"/>
</dbReference>
<feature type="transmembrane region" description="Helical" evidence="9">
    <location>
        <begin position="20"/>
        <end position="42"/>
    </location>
</feature>
<comment type="caution">
    <text evidence="11">The sequence shown here is derived from an EMBL/GenBank/DDBJ whole genome shotgun (WGS) entry which is preliminary data.</text>
</comment>
<comment type="subcellular location">
    <subcellularLocation>
        <location evidence="1">Membrane</location>
        <topology evidence="1">Multi-pass membrane protein</topology>
    </subcellularLocation>
</comment>
<evidence type="ECO:0000256" key="5">
    <source>
        <dbReference type="ARBA" id="ARBA00023136"/>
    </source>
</evidence>
<evidence type="ECO:0000256" key="7">
    <source>
        <dbReference type="ARBA" id="ARBA00023224"/>
    </source>
</evidence>
<keyword evidence="6 8" id="KW-0675">Receptor</keyword>
<dbReference type="GO" id="GO:0005886">
    <property type="term" value="C:plasma membrane"/>
    <property type="evidence" value="ECO:0007669"/>
    <property type="project" value="TreeGrafter"/>
</dbReference>
<keyword evidence="12" id="KW-1185">Reference proteome</keyword>